<evidence type="ECO:0000313" key="10">
    <source>
        <dbReference type="Proteomes" id="UP001320898"/>
    </source>
</evidence>
<feature type="domain" description="ABC transporter" evidence="8">
    <location>
        <begin position="25"/>
        <end position="267"/>
    </location>
</feature>
<comment type="subcellular location">
    <subcellularLocation>
        <location evidence="7">Cell inner membrane</location>
        <topology evidence="7">Peripheral membrane protein</topology>
    </subcellularLocation>
</comment>
<dbReference type="GO" id="GO:0005886">
    <property type="term" value="C:plasma membrane"/>
    <property type="evidence" value="ECO:0007669"/>
    <property type="project" value="UniProtKB-SubCell"/>
</dbReference>
<comment type="caution">
    <text evidence="9">The sequence shown here is derived from an EMBL/GenBank/DDBJ whole genome shotgun (WGS) entry which is preliminary data.</text>
</comment>
<dbReference type="PANTHER" id="PTHR43869">
    <property type="entry name" value="GLYCINE BETAINE/PROLINE BETAINE TRANSPORT SYSTEM ATP-BINDING PROTEIN PROV"/>
    <property type="match status" value="1"/>
</dbReference>
<evidence type="ECO:0000256" key="2">
    <source>
        <dbReference type="ARBA" id="ARBA00022448"/>
    </source>
</evidence>
<keyword evidence="4 7" id="KW-0067">ATP-binding</keyword>
<dbReference type="GO" id="GO:0031460">
    <property type="term" value="P:glycine betaine transport"/>
    <property type="evidence" value="ECO:0007669"/>
    <property type="project" value="InterPro"/>
</dbReference>
<dbReference type="SMART" id="SM00382">
    <property type="entry name" value="AAA"/>
    <property type="match status" value="1"/>
</dbReference>
<dbReference type="Gene3D" id="3.40.50.300">
    <property type="entry name" value="P-loop containing nucleotide triphosphate hydrolases"/>
    <property type="match status" value="1"/>
</dbReference>
<comment type="subunit">
    <text evidence="7">The complex is probably composed of two ATP-binding proteins, two transmembrane proteins and a solute-binding protein.</text>
</comment>
<keyword evidence="10" id="KW-1185">Reference proteome</keyword>
<evidence type="ECO:0000256" key="6">
    <source>
        <dbReference type="ARBA" id="ARBA00061968"/>
    </source>
</evidence>
<protein>
    <recommendedName>
        <fullName evidence="7">Quaternary amine transport ATP-binding protein</fullName>
        <ecNumber evidence="7">7.6.2.9</ecNumber>
    </recommendedName>
</protein>
<comment type="catalytic activity">
    <reaction evidence="5">
        <text>a quaternary ammonium(out) + ATP + H2O = a quaternary ammonium(in) + ADP + phosphate + H(+)</text>
        <dbReference type="Rhea" id="RHEA:11036"/>
        <dbReference type="ChEBI" id="CHEBI:15377"/>
        <dbReference type="ChEBI" id="CHEBI:15378"/>
        <dbReference type="ChEBI" id="CHEBI:30616"/>
        <dbReference type="ChEBI" id="CHEBI:35267"/>
        <dbReference type="ChEBI" id="CHEBI:43474"/>
        <dbReference type="ChEBI" id="CHEBI:456216"/>
        <dbReference type="EC" id="7.6.2.9"/>
    </reaction>
    <physiologicalReaction direction="left-to-right" evidence="5">
        <dbReference type="Rhea" id="RHEA:11037"/>
    </physiologicalReaction>
</comment>
<dbReference type="GO" id="GO:0005524">
    <property type="term" value="F:ATP binding"/>
    <property type="evidence" value="ECO:0007669"/>
    <property type="project" value="UniProtKB-UniRule"/>
</dbReference>
<dbReference type="Proteomes" id="UP001320898">
    <property type="component" value="Unassembled WGS sequence"/>
</dbReference>
<evidence type="ECO:0000256" key="5">
    <source>
        <dbReference type="ARBA" id="ARBA00051811"/>
    </source>
</evidence>
<evidence type="ECO:0000259" key="8">
    <source>
        <dbReference type="PROSITE" id="PS50893"/>
    </source>
</evidence>
<reference evidence="9 10" key="1">
    <citation type="submission" date="2022-04" db="EMBL/GenBank/DDBJ databases">
        <authorList>
            <person name="Ye Y.-Q."/>
            <person name="Du Z.-J."/>
        </authorList>
    </citation>
    <scope>NUCLEOTIDE SEQUENCE [LARGE SCALE GENOMIC DNA]</scope>
    <source>
        <strain evidence="9 10">A6E488</strain>
    </source>
</reference>
<dbReference type="InterPro" id="IPR017871">
    <property type="entry name" value="ABC_transporter-like_CS"/>
</dbReference>
<dbReference type="PROSITE" id="PS00211">
    <property type="entry name" value="ABC_TRANSPORTER_1"/>
    <property type="match status" value="1"/>
</dbReference>
<name>A0AAW5R4Z7_9HYPH</name>
<keyword evidence="7" id="KW-1003">Cell membrane</keyword>
<organism evidence="9 10">
    <name type="scientific">Microbaculum marinisediminis</name>
    <dbReference type="NCBI Taxonomy" id="2931392"/>
    <lineage>
        <taxon>Bacteria</taxon>
        <taxon>Pseudomonadati</taxon>
        <taxon>Pseudomonadota</taxon>
        <taxon>Alphaproteobacteria</taxon>
        <taxon>Hyphomicrobiales</taxon>
        <taxon>Tepidamorphaceae</taxon>
        <taxon>Microbaculum</taxon>
    </lineage>
</organism>
<comment type="subunit">
    <text evidence="6">The complex is probably composed of two ATP-binding proteins (TmoW), two transmembrane proteins (TmoV) and a solute-binding protein (TmoX).</text>
</comment>
<dbReference type="PANTHER" id="PTHR43869:SF1">
    <property type="entry name" value="GLYCINE BETAINE_PROLINE BETAINE TRANSPORT SYSTEM ATP-BINDING PROTEIN PROV"/>
    <property type="match status" value="1"/>
</dbReference>
<dbReference type="AlphaFoldDB" id="A0AAW5R4Z7"/>
<dbReference type="InterPro" id="IPR051921">
    <property type="entry name" value="ABC_osmolyte_uptake_ATP-bind"/>
</dbReference>
<comment type="similarity">
    <text evidence="1 7">Belongs to the ABC transporter superfamily.</text>
</comment>
<evidence type="ECO:0000256" key="1">
    <source>
        <dbReference type="ARBA" id="ARBA00005417"/>
    </source>
</evidence>
<evidence type="ECO:0000256" key="7">
    <source>
        <dbReference type="RuleBase" id="RU369116"/>
    </source>
</evidence>
<dbReference type="FunFam" id="3.40.50.300:FF:000201">
    <property type="entry name" value="Glycine betaine/L-proline ABC transporter ATP-binding protein"/>
    <property type="match status" value="1"/>
</dbReference>
<dbReference type="EMBL" id="JALIDZ010000008">
    <property type="protein sequence ID" value="MCT8973610.1"/>
    <property type="molecule type" value="Genomic_DNA"/>
</dbReference>
<gene>
    <name evidence="9" type="ORF">MUB46_17240</name>
</gene>
<dbReference type="GO" id="GO:0006865">
    <property type="term" value="P:amino acid transport"/>
    <property type="evidence" value="ECO:0007669"/>
    <property type="project" value="UniProtKB-UniRule"/>
</dbReference>
<evidence type="ECO:0000256" key="3">
    <source>
        <dbReference type="ARBA" id="ARBA00022741"/>
    </source>
</evidence>
<dbReference type="PROSITE" id="PS50893">
    <property type="entry name" value="ABC_TRANSPORTER_2"/>
    <property type="match status" value="1"/>
</dbReference>
<accession>A0AAW5R4Z7</accession>
<dbReference type="GO" id="GO:0016887">
    <property type="term" value="F:ATP hydrolysis activity"/>
    <property type="evidence" value="ECO:0007669"/>
    <property type="project" value="UniProtKB-UniRule"/>
</dbReference>
<keyword evidence="7" id="KW-0997">Cell inner membrane</keyword>
<dbReference type="GO" id="GO:0015418">
    <property type="term" value="F:ABC-type quaternary ammonium compound transporting activity"/>
    <property type="evidence" value="ECO:0007669"/>
    <property type="project" value="UniProtKB-EC"/>
</dbReference>
<evidence type="ECO:0000313" key="9">
    <source>
        <dbReference type="EMBL" id="MCT8973610.1"/>
    </source>
</evidence>
<dbReference type="RefSeq" id="WP_261617193.1">
    <property type="nucleotide sequence ID" value="NZ_JALIDZ010000008.1"/>
</dbReference>
<dbReference type="GO" id="GO:0006970">
    <property type="term" value="P:response to osmotic stress"/>
    <property type="evidence" value="ECO:0007669"/>
    <property type="project" value="UniProtKB-ARBA"/>
</dbReference>
<sequence>MSDSETKLSCRGVWKLFGSDPEAFLASRSAPPSLEDIRAAGLIGAVRDANLDVRQGEIFVIMGLSGSGKSTLVRCLSRLIEPTAGEIIFEGRDLLRAREREMIEIRRHRMGMVFQHFALLPHLTVLGNVAFPLEVQGIDRKTRELRARRVVELVGLEGRETYYPRELSGGQQQRVGIARSLAVEPELWFLDEPFSALDPLIRREMQDEFIRLQNKLRKTIVFITHDFDEAIRLADRIAIMKDGAIIQTGTPEALVLAPATDYVAEFTRHIPRAKVMTARSVMTAWRDGAEVAGAVGAGERIGDIADKVEAADRPFAVLDADGRQAGLIDARAVVDVLVGRTGHNPAAGGDA</sequence>
<keyword evidence="2 7" id="KW-0813">Transport</keyword>
<proteinExistence type="inferred from homology"/>
<dbReference type="CDD" id="cd03294">
    <property type="entry name" value="ABC_Pro_Gly_Betaine"/>
    <property type="match status" value="1"/>
</dbReference>
<dbReference type="InterPro" id="IPR005892">
    <property type="entry name" value="Gly-betaine_transp_ATP-bd"/>
</dbReference>
<dbReference type="Pfam" id="PF00005">
    <property type="entry name" value="ABC_tran"/>
    <property type="match status" value="1"/>
</dbReference>
<keyword evidence="7" id="KW-0472">Membrane</keyword>
<evidence type="ECO:0000256" key="4">
    <source>
        <dbReference type="ARBA" id="ARBA00022840"/>
    </source>
</evidence>
<dbReference type="InterPro" id="IPR003439">
    <property type="entry name" value="ABC_transporter-like_ATP-bd"/>
</dbReference>
<dbReference type="InterPro" id="IPR003593">
    <property type="entry name" value="AAA+_ATPase"/>
</dbReference>
<dbReference type="InterPro" id="IPR027417">
    <property type="entry name" value="P-loop_NTPase"/>
</dbReference>
<dbReference type="NCBIfam" id="TIGR01186">
    <property type="entry name" value="proV"/>
    <property type="match status" value="1"/>
</dbReference>
<keyword evidence="3 7" id="KW-0547">Nucleotide-binding</keyword>
<dbReference type="EC" id="7.6.2.9" evidence="7"/>
<dbReference type="SUPFAM" id="SSF52540">
    <property type="entry name" value="P-loop containing nucleoside triphosphate hydrolases"/>
    <property type="match status" value="1"/>
</dbReference>